<evidence type="ECO:0000313" key="3">
    <source>
        <dbReference type="EMBL" id="CAG2236451.1"/>
    </source>
</evidence>
<name>A0A8S3TYL7_MYTED</name>
<dbReference type="SUPFAM" id="SSF46785">
    <property type="entry name" value="Winged helix' DNA-binding domain"/>
    <property type="match status" value="1"/>
</dbReference>
<feature type="domain" description="Methyltransferase" evidence="1">
    <location>
        <begin position="160"/>
        <end position="273"/>
    </location>
</feature>
<feature type="domain" description="S-adenosylmethionine-dependent methyltransferase Rv2258c-like winged HTH" evidence="2">
    <location>
        <begin position="18"/>
        <end position="83"/>
    </location>
</feature>
<dbReference type="Gene3D" id="3.40.50.150">
    <property type="entry name" value="Vaccinia Virus protein VP39"/>
    <property type="match status" value="1"/>
</dbReference>
<reference evidence="3" key="1">
    <citation type="submission" date="2021-03" db="EMBL/GenBank/DDBJ databases">
        <authorList>
            <person name="Bekaert M."/>
        </authorList>
    </citation>
    <scope>NUCLEOTIDE SEQUENCE</scope>
</reference>
<dbReference type="AlphaFoldDB" id="A0A8S3TYL7"/>
<dbReference type="PANTHER" id="PTHR45128">
    <property type="entry name" value="METHYLTRANSFERASE TYPE 11"/>
    <property type="match status" value="1"/>
</dbReference>
<dbReference type="InterPro" id="IPR036390">
    <property type="entry name" value="WH_DNA-bd_sf"/>
</dbReference>
<accession>A0A8S3TYL7</accession>
<dbReference type="CDD" id="cd02440">
    <property type="entry name" value="AdoMet_MTases"/>
    <property type="match status" value="1"/>
</dbReference>
<evidence type="ECO:0000259" key="2">
    <source>
        <dbReference type="Pfam" id="PF21320"/>
    </source>
</evidence>
<comment type="caution">
    <text evidence="3">The sequence shown here is derived from an EMBL/GenBank/DDBJ whole genome shotgun (WGS) entry which is preliminary data.</text>
</comment>
<dbReference type="EMBL" id="CAJPWZ010002356">
    <property type="protein sequence ID" value="CAG2236451.1"/>
    <property type="molecule type" value="Genomic_DNA"/>
</dbReference>
<evidence type="ECO:0008006" key="5">
    <source>
        <dbReference type="Google" id="ProtNLM"/>
    </source>
</evidence>
<dbReference type="InterPro" id="IPR029063">
    <property type="entry name" value="SAM-dependent_MTases_sf"/>
</dbReference>
<organism evidence="3 4">
    <name type="scientific">Mytilus edulis</name>
    <name type="common">Blue mussel</name>
    <dbReference type="NCBI Taxonomy" id="6550"/>
    <lineage>
        <taxon>Eukaryota</taxon>
        <taxon>Metazoa</taxon>
        <taxon>Spiralia</taxon>
        <taxon>Lophotrochozoa</taxon>
        <taxon>Mollusca</taxon>
        <taxon>Bivalvia</taxon>
        <taxon>Autobranchia</taxon>
        <taxon>Pteriomorphia</taxon>
        <taxon>Mytilida</taxon>
        <taxon>Mytiloidea</taxon>
        <taxon>Mytilidae</taxon>
        <taxon>Mytilinae</taxon>
        <taxon>Mytilus</taxon>
    </lineage>
</organism>
<dbReference type="InterPro" id="IPR053173">
    <property type="entry name" value="SAM-binding_MTase"/>
</dbReference>
<sequence>MEPEKYAEKFSSTVTNGFIALEIAIGHKLGLFDSLKKFTSPVTSSELAVSCKLKERYVREWLGCMSAAGFVSITPDDKYFIPEACKPHTGSSGLASVLPLIAANTSSLLECFKEDGPKGYDYSNQFDTLMWLDHDKKSCDSKWINENLYPVGYKDTDTITNVLDFGCGPGSLTIKLAEHLPNAKVYGVDIDRKSIEKAKENKAKENIPNVEFILLEHGHLEESWTKKFDWITMVDVFHDLPNPNLSITDIKRVLKDDGIVSAVDPCVHSDHKKNQGNQSAAMLYVFSTFICLPCSMSSEPAAANGIGWGVQNRAEFIKSKGWFAEDLRVPVDIGTKENGKKLKTRKLNNKYKSRKIREESCKKFVLNLSSRLLTNEEYLLLGKGMKFIPTPKVSSTYIRKQIMKDFLELARKLRCRFHYSTNTIKEIHPLYLQTGHISPNGNNALEGYITDTKLEISRLKVKQFKHNLTLAERTAFNYLIKDDSIYISKADKNNTTVVVNTLDYINAGTNHLNSDHYKKINHTNTELITRSISKIVNKLFTNKEKLMSTLITS</sequence>
<dbReference type="PANTHER" id="PTHR45128:SF1">
    <property type="entry name" value="S-ADENOSYLMETHIONINE-DEPENDENT METHYLTRANSFERASE RV2258C"/>
    <property type="match status" value="1"/>
</dbReference>
<dbReference type="SUPFAM" id="SSF53335">
    <property type="entry name" value="S-adenosyl-L-methionine-dependent methyltransferases"/>
    <property type="match status" value="1"/>
</dbReference>
<dbReference type="InterPro" id="IPR048711">
    <property type="entry name" value="WHD_Rv2258c"/>
</dbReference>
<keyword evidence="4" id="KW-1185">Reference proteome</keyword>
<evidence type="ECO:0000259" key="1">
    <source>
        <dbReference type="Pfam" id="PF13847"/>
    </source>
</evidence>
<dbReference type="InterPro" id="IPR025714">
    <property type="entry name" value="Methyltranfer_dom"/>
</dbReference>
<evidence type="ECO:0000313" key="4">
    <source>
        <dbReference type="Proteomes" id="UP000683360"/>
    </source>
</evidence>
<dbReference type="Proteomes" id="UP000683360">
    <property type="component" value="Unassembled WGS sequence"/>
</dbReference>
<proteinExistence type="predicted"/>
<dbReference type="Pfam" id="PF13847">
    <property type="entry name" value="Methyltransf_31"/>
    <property type="match status" value="1"/>
</dbReference>
<protein>
    <recommendedName>
        <fullName evidence="5">Methyltransferase domain-containing protein</fullName>
    </recommendedName>
</protein>
<dbReference type="OrthoDB" id="506498at2759"/>
<gene>
    <name evidence="3" type="ORF">MEDL_48980</name>
</gene>
<dbReference type="Pfam" id="PF21320">
    <property type="entry name" value="WHD_Rv2258c"/>
    <property type="match status" value="1"/>
</dbReference>